<dbReference type="NCBIfam" id="TIGR04370">
    <property type="entry name" value="glyco_rpt_poly"/>
    <property type="match status" value="1"/>
</dbReference>
<feature type="transmembrane region" description="Helical" evidence="1">
    <location>
        <begin position="38"/>
        <end position="55"/>
    </location>
</feature>
<keyword evidence="1" id="KW-0472">Membrane</keyword>
<proteinExistence type="predicted"/>
<feature type="transmembrane region" description="Helical" evidence="1">
    <location>
        <begin position="6"/>
        <end position="26"/>
    </location>
</feature>
<feature type="transmembrane region" description="Helical" evidence="1">
    <location>
        <begin position="409"/>
        <end position="426"/>
    </location>
</feature>
<reference evidence="2" key="1">
    <citation type="submission" date="2014-04" db="EMBL/GenBank/DDBJ databases">
        <authorList>
            <person name="Harrison E."/>
        </authorList>
    </citation>
    <scope>NUCLEOTIDE SEQUENCE</scope>
    <source>
        <strain evidence="2">5845/52</strain>
    </source>
</reference>
<feature type="transmembrane region" description="Helical" evidence="1">
    <location>
        <begin position="349"/>
        <end position="373"/>
    </location>
</feature>
<organism evidence="2">
    <name type="scientific">Klebsiella sp. 5845/52</name>
    <dbReference type="NCBI Taxonomy" id="1497832"/>
    <lineage>
        <taxon>Bacteria</taxon>
        <taxon>Pseudomonadati</taxon>
        <taxon>Pseudomonadota</taxon>
        <taxon>Gammaproteobacteria</taxon>
        <taxon>Enterobacterales</taxon>
        <taxon>Enterobacteriaceae</taxon>
        <taxon>Klebsiella/Raoultella group</taxon>
        <taxon>Klebsiella</taxon>
    </lineage>
</organism>
<accession>A0A0P0YS57</accession>
<protein>
    <submittedName>
        <fullName evidence="2">O-antigen and lipid-linked capsular repeat unit polymerase</fullName>
    </submittedName>
</protein>
<feature type="transmembrane region" description="Helical" evidence="1">
    <location>
        <begin position="227"/>
        <end position="248"/>
    </location>
</feature>
<sequence>MFFETLLFITLTALFVFLLNCNIVYVRHRWSALSPFNFYIFLNVIIFLDFYFFYYQRDTSFLEQSFYISDDDFFLGFYFYIYSYIMLTLGMIVYLLGRNKNKRQEVIIYDDEFNASTKRLYRNQFVGISIISLIILASNFGAVISMIAGDITKQNLFRDELGLLFLFTFLPYSAALAISATEKLRNRILIILVSSALMIFTDSRGGVIYMFLLLFYAYNEKNKKINLISYFIALPLVGYLLTVLRYVFRESWRYSSMSDFVDDKGGYFQLFFNSVEISMAEVISTAIKFSNYISRFPLESIWAGVVFPIPRSIYESKPVGGSSAFTSIMSPDKWFYTKSEIVVTGYGDLYLNLGFLFSGILLFIVGVFWTYLIIKSVNKGVQNNIYIIPVLMWLMYTFLRADIFNMMRWLWAFVIFNLIIYILNKIKIR</sequence>
<feature type="transmembrane region" description="Helical" evidence="1">
    <location>
        <begin position="188"/>
        <end position="215"/>
    </location>
</feature>
<evidence type="ECO:0000313" key="2">
    <source>
        <dbReference type="EMBL" id="BAT24163.1"/>
    </source>
</evidence>
<feature type="transmembrane region" description="Helical" evidence="1">
    <location>
        <begin position="296"/>
        <end position="314"/>
    </location>
</feature>
<keyword evidence="1" id="KW-0812">Transmembrane</keyword>
<feature type="transmembrane region" description="Helical" evidence="1">
    <location>
        <begin position="75"/>
        <end position="96"/>
    </location>
</feature>
<name>A0A0P0YS57_9ENTR</name>
<feature type="transmembrane region" description="Helical" evidence="1">
    <location>
        <begin position="385"/>
        <end position="403"/>
    </location>
</feature>
<gene>
    <name evidence="2" type="primary">wzy</name>
</gene>
<reference evidence="2" key="2">
    <citation type="journal article" date="2015" name="Sci. Rep.">
        <title>Genetic analysis of capsular polysaccharide synthesis gene clusters in 79 capsular types of Klebsiella spp.</title>
        <authorList>
            <person name="Pan Y.J."/>
            <person name="Lin T.L."/>
            <person name="Chen C.T."/>
            <person name="Chen Y.Y."/>
            <person name="Hsieh P.F."/>
            <person name="Hsu C.R."/>
            <person name="Wu M.C."/>
            <person name="Wang J.T."/>
        </authorList>
    </citation>
    <scope>NUCLEOTIDE SEQUENCE</scope>
    <source>
        <strain evidence="2">5845/52</strain>
    </source>
</reference>
<dbReference type="AlphaFoldDB" id="A0A0P0YS57"/>
<feature type="transmembrane region" description="Helical" evidence="1">
    <location>
        <begin position="161"/>
        <end position="181"/>
    </location>
</feature>
<feature type="transmembrane region" description="Helical" evidence="1">
    <location>
        <begin position="125"/>
        <end position="149"/>
    </location>
</feature>
<dbReference type="EMBL" id="AB924599">
    <property type="protein sequence ID" value="BAT24163.1"/>
    <property type="molecule type" value="Genomic_DNA"/>
</dbReference>
<keyword evidence="1" id="KW-1133">Transmembrane helix</keyword>
<evidence type="ECO:0000256" key="1">
    <source>
        <dbReference type="SAM" id="Phobius"/>
    </source>
</evidence>